<feature type="transmembrane region" description="Helical" evidence="9">
    <location>
        <begin position="257"/>
        <end position="278"/>
    </location>
</feature>
<protein>
    <recommendedName>
        <fullName evidence="12">Glycosyltransferase</fullName>
    </recommendedName>
</protein>
<evidence type="ECO:0000256" key="9">
    <source>
        <dbReference type="SAM" id="Phobius"/>
    </source>
</evidence>
<keyword evidence="11" id="KW-1185">Reference proteome</keyword>
<feature type="transmembrane region" description="Helical" evidence="9">
    <location>
        <begin position="203"/>
        <end position="224"/>
    </location>
</feature>
<feature type="transmembrane region" description="Helical" evidence="9">
    <location>
        <begin position="362"/>
        <end position="382"/>
    </location>
</feature>
<organism evidence="10 11">
    <name type="scientific">Rhodococcus rhodnii LMG 5362</name>
    <dbReference type="NCBI Taxonomy" id="1273125"/>
    <lineage>
        <taxon>Bacteria</taxon>
        <taxon>Bacillati</taxon>
        <taxon>Actinomycetota</taxon>
        <taxon>Actinomycetes</taxon>
        <taxon>Mycobacteriales</taxon>
        <taxon>Nocardiaceae</taxon>
        <taxon>Rhodococcus</taxon>
    </lineage>
</organism>
<dbReference type="eggNOG" id="COG5650">
    <property type="taxonomic scope" value="Bacteria"/>
</dbReference>
<keyword evidence="3" id="KW-0808">Transferase</keyword>
<evidence type="ECO:0000256" key="7">
    <source>
        <dbReference type="ARBA" id="ARBA00024033"/>
    </source>
</evidence>
<dbReference type="GO" id="GO:0005886">
    <property type="term" value="C:plasma membrane"/>
    <property type="evidence" value="ECO:0007669"/>
    <property type="project" value="UniProtKB-SubCell"/>
</dbReference>
<feature type="transmembrane region" description="Helical" evidence="9">
    <location>
        <begin position="144"/>
        <end position="163"/>
    </location>
</feature>
<evidence type="ECO:0008006" key="12">
    <source>
        <dbReference type="Google" id="ProtNLM"/>
    </source>
</evidence>
<name>R7WJV1_9NOCA</name>
<reference evidence="10 11" key="1">
    <citation type="journal article" date="2013" name="Genome Announc.">
        <title>Draft Genome Sequence of Rhodococcus rhodnii Strain LMG5362, a Symbiont of Rhodnius prolixus (Hemiptera, Reduviidae, Triatominae), the Principle Vector of Trypanosoma cruzi.</title>
        <authorList>
            <person name="Pachebat J.A."/>
            <person name="van Keulen G."/>
            <person name="Whitten M.M."/>
            <person name="Girdwood S."/>
            <person name="Del Sol R."/>
            <person name="Dyson P.J."/>
            <person name="Facey P.D."/>
        </authorList>
    </citation>
    <scope>NUCLEOTIDE SEQUENCE [LARGE SCALE GENOMIC DNA]</scope>
    <source>
        <strain evidence="10 11">LMG 5362</strain>
    </source>
</reference>
<comment type="caution">
    <text evidence="10">The sequence shown here is derived from an EMBL/GenBank/DDBJ whole genome shotgun (WGS) entry which is preliminary data.</text>
</comment>
<keyword evidence="2" id="KW-1003">Cell membrane</keyword>
<evidence type="ECO:0000256" key="2">
    <source>
        <dbReference type="ARBA" id="ARBA00022475"/>
    </source>
</evidence>
<feature type="transmembrane region" description="Helical" evidence="9">
    <location>
        <begin position="77"/>
        <end position="109"/>
    </location>
</feature>
<dbReference type="Pfam" id="PF09594">
    <property type="entry name" value="GT87"/>
    <property type="match status" value="1"/>
</dbReference>
<dbReference type="InterPro" id="IPR018584">
    <property type="entry name" value="GT87"/>
</dbReference>
<dbReference type="Proteomes" id="UP000013525">
    <property type="component" value="Unassembled WGS sequence"/>
</dbReference>
<comment type="similarity">
    <text evidence="7">Belongs to the glycosyltransferase 87 family.</text>
</comment>
<evidence type="ECO:0000313" key="11">
    <source>
        <dbReference type="Proteomes" id="UP000013525"/>
    </source>
</evidence>
<proteinExistence type="inferred from homology"/>
<evidence type="ECO:0000256" key="1">
    <source>
        <dbReference type="ARBA" id="ARBA00004651"/>
    </source>
</evidence>
<keyword evidence="4 9" id="KW-0812">Transmembrane</keyword>
<dbReference type="EMBL" id="APMY01000093">
    <property type="protein sequence ID" value="EOM75582.1"/>
    <property type="molecule type" value="Genomic_DNA"/>
</dbReference>
<comment type="subcellular location">
    <subcellularLocation>
        <location evidence="1">Cell membrane</location>
        <topology evidence="1">Multi-pass membrane protein</topology>
    </subcellularLocation>
</comment>
<evidence type="ECO:0000256" key="6">
    <source>
        <dbReference type="ARBA" id="ARBA00023136"/>
    </source>
</evidence>
<evidence type="ECO:0000256" key="4">
    <source>
        <dbReference type="ARBA" id="ARBA00022692"/>
    </source>
</evidence>
<feature type="region of interest" description="Disordered" evidence="8">
    <location>
        <begin position="391"/>
        <end position="413"/>
    </location>
</feature>
<gene>
    <name evidence="10" type="ORF">Rrhod_3042</name>
</gene>
<evidence type="ECO:0000313" key="10">
    <source>
        <dbReference type="EMBL" id="EOM75582.1"/>
    </source>
</evidence>
<evidence type="ECO:0000256" key="3">
    <source>
        <dbReference type="ARBA" id="ARBA00022679"/>
    </source>
</evidence>
<dbReference type="AlphaFoldDB" id="R7WJV1"/>
<keyword evidence="6 9" id="KW-0472">Membrane</keyword>
<dbReference type="GO" id="GO:0016758">
    <property type="term" value="F:hexosyltransferase activity"/>
    <property type="evidence" value="ECO:0007669"/>
    <property type="project" value="InterPro"/>
</dbReference>
<feature type="transmembrane region" description="Helical" evidence="9">
    <location>
        <begin position="170"/>
        <end position="191"/>
    </location>
</feature>
<evidence type="ECO:0000256" key="5">
    <source>
        <dbReference type="ARBA" id="ARBA00022989"/>
    </source>
</evidence>
<feature type="transmembrane region" description="Helical" evidence="9">
    <location>
        <begin position="290"/>
        <end position="319"/>
    </location>
</feature>
<feature type="transmembrane region" description="Helical" evidence="9">
    <location>
        <begin position="331"/>
        <end position="347"/>
    </location>
</feature>
<feature type="transmembrane region" description="Helical" evidence="9">
    <location>
        <begin position="12"/>
        <end position="32"/>
    </location>
</feature>
<keyword evidence="5 9" id="KW-1133">Transmembrane helix</keyword>
<dbReference type="PATRIC" id="fig|1273125.3.peg.2891"/>
<feature type="transmembrane region" description="Helical" evidence="9">
    <location>
        <begin position="121"/>
        <end position="138"/>
    </location>
</feature>
<sequence>MQRVVEAVRSRAGEIGLLAGLVLTAIVVTSYVHDAATGYLMDLSVFQDAGRAFREGLPLYSADFPSTSGFRFIYPPFAAVLFAPLASIGATVLQVGWTVLNIVLVWWIVRTVLRALNVPRATVVAIAVAGVALLLEPVRSNFAFGQINIVLVALVVADCLGVLPRRLRGVGVGLAAAIKLTPAAFGLIFLLRRDYRSVGRVVGTFAATIALGFALLPQASLWFWTTEFFLSDRAGNHEFVRNQAVTGMLARVGVDGVVADAVWLLAAAVVVAAAWWAALRFVRAGEQVAAVGVVSLAVLLGAPFAVTHHWVWCILLVPLAIAPAYRSWRPLLASAALVFWIAPYIAFVEEPNGWIDAATRQLIGNAQGLVGLVLLAAAVVAASNRPARAGAVPAVPEDATSREEASPPAVPAS</sequence>
<accession>R7WJV1</accession>
<dbReference type="RefSeq" id="WP_010839078.1">
    <property type="nucleotide sequence ID" value="NZ_APMY01000093.1"/>
</dbReference>
<evidence type="ECO:0000256" key="8">
    <source>
        <dbReference type="SAM" id="MobiDB-lite"/>
    </source>
</evidence>